<dbReference type="InterPro" id="IPR050741">
    <property type="entry name" value="Acyl-CoA_dehydrogenase"/>
</dbReference>
<accession>A0ABR4F1S7</accession>
<evidence type="ECO:0000256" key="2">
    <source>
        <dbReference type="ARBA" id="ARBA00009347"/>
    </source>
</evidence>
<protein>
    <recommendedName>
        <fullName evidence="12">Acyl-CoA dehydrogenase</fullName>
    </recommendedName>
</protein>
<reference evidence="10 11" key="1">
    <citation type="submission" date="2024-03" db="EMBL/GenBank/DDBJ databases">
        <title>A high-quality draft genome sequence of Diaporthe vaccinii, a causative agent of upright dieback and viscid rot disease in cranberry plants.</title>
        <authorList>
            <person name="Sarrasin M."/>
            <person name="Lang B.F."/>
            <person name="Burger G."/>
        </authorList>
    </citation>
    <scope>NUCLEOTIDE SEQUENCE [LARGE SCALE GENOMIC DNA]</scope>
    <source>
        <strain evidence="10 11">IS7</strain>
    </source>
</reference>
<dbReference type="Gene3D" id="2.40.110.10">
    <property type="entry name" value="Butyryl-CoA Dehydrogenase, subunit A, domain 2"/>
    <property type="match status" value="1"/>
</dbReference>
<dbReference type="InterPro" id="IPR006089">
    <property type="entry name" value="Acyl-CoA_DH_CS"/>
</dbReference>
<dbReference type="Gene3D" id="1.20.140.10">
    <property type="entry name" value="Butyryl-CoA Dehydrogenase, subunit A, domain 3"/>
    <property type="match status" value="1"/>
</dbReference>
<keyword evidence="3 6" id="KW-0285">Flavoprotein</keyword>
<evidence type="ECO:0000256" key="6">
    <source>
        <dbReference type="RuleBase" id="RU362125"/>
    </source>
</evidence>
<evidence type="ECO:0000259" key="9">
    <source>
        <dbReference type="Pfam" id="PF02771"/>
    </source>
</evidence>
<keyword evidence="11" id="KW-1185">Reference proteome</keyword>
<dbReference type="Proteomes" id="UP001600888">
    <property type="component" value="Unassembled WGS sequence"/>
</dbReference>
<dbReference type="PROSITE" id="PS00072">
    <property type="entry name" value="ACYL_COA_DH_1"/>
    <property type="match status" value="1"/>
</dbReference>
<evidence type="ECO:0008006" key="12">
    <source>
        <dbReference type="Google" id="ProtNLM"/>
    </source>
</evidence>
<dbReference type="InterPro" id="IPR006091">
    <property type="entry name" value="Acyl-CoA_Oxase/DH_mid-dom"/>
</dbReference>
<dbReference type="InterPro" id="IPR046373">
    <property type="entry name" value="Acyl-CoA_Oxase/DH_mid-dom_sf"/>
</dbReference>
<dbReference type="SUPFAM" id="SSF47203">
    <property type="entry name" value="Acyl-CoA dehydrogenase C-terminal domain-like"/>
    <property type="match status" value="1"/>
</dbReference>
<dbReference type="InterPro" id="IPR009100">
    <property type="entry name" value="AcylCoA_DH/oxidase_NM_dom_sf"/>
</dbReference>
<dbReference type="PANTHER" id="PTHR48083">
    <property type="entry name" value="MEDIUM-CHAIN SPECIFIC ACYL-COA DEHYDROGENASE, MITOCHONDRIAL-RELATED"/>
    <property type="match status" value="1"/>
</dbReference>
<proteinExistence type="inferred from homology"/>
<gene>
    <name evidence="10" type="ORF">FJTKL_03335</name>
</gene>
<name>A0ABR4F1S7_9PEZI</name>
<dbReference type="InterPro" id="IPR009075">
    <property type="entry name" value="AcylCo_DH/oxidase_C"/>
</dbReference>
<evidence type="ECO:0000256" key="1">
    <source>
        <dbReference type="ARBA" id="ARBA00001974"/>
    </source>
</evidence>
<keyword evidence="5 6" id="KW-0560">Oxidoreductase</keyword>
<evidence type="ECO:0000313" key="11">
    <source>
        <dbReference type="Proteomes" id="UP001600888"/>
    </source>
</evidence>
<dbReference type="PANTHER" id="PTHR48083:SF28">
    <property type="entry name" value="ACYL-COA DEHYDROGENASE FAMILY PROTEIN (AFU_ORTHOLOGUE AFUA_6G10880)-RELATED"/>
    <property type="match status" value="1"/>
</dbReference>
<organism evidence="10 11">
    <name type="scientific">Diaporthe vaccinii</name>
    <dbReference type="NCBI Taxonomy" id="105482"/>
    <lineage>
        <taxon>Eukaryota</taxon>
        <taxon>Fungi</taxon>
        <taxon>Dikarya</taxon>
        <taxon>Ascomycota</taxon>
        <taxon>Pezizomycotina</taxon>
        <taxon>Sordariomycetes</taxon>
        <taxon>Sordariomycetidae</taxon>
        <taxon>Diaporthales</taxon>
        <taxon>Diaporthaceae</taxon>
        <taxon>Diaporthe</taxon>
        <taxon>Diaporthe eres species complex</taxon>
    </lineage>
</organism>
<dbReference type="InterPro" id="IPR037069">
    <property type="entry name" value="AcylCoA_DH/ox_N_sf"/>
</dbReference>
<dbReference type="SUPFAM" id="SSF56645">
    <property type="entry name" value="Acyl-CoA dehydrogenase NM domain-like"/>
    <property type="match status" value="1"/>
</dbReference>
<feature type="domain" description="Acyl-CoA oxidase/dehydrogenase middle" evidence="8">
    <location>
        <begin position="167"/>
        <end position="258"/>
    </location>
</feature>
<feature type="domain" description="Acyl-CoA dehydrogenase/oxidase N-terminal" evidence="9">
    <location>
        <begin position="36"/>
        <end position="163"/>
    </location>
</feature>
<evidence type="ECO:0000256" key="5">
    <source>
        <dbReference type="ARBA" id="ARBA00023002"/>
    </source>
</evidence>
<comment type="similarity">
    <text evidence="2 6">Belongs to the acyl-CoA dehydrogenase family.</text>
</comment>
<dbReference type="Gene3D" id="1.10.540.10">
    <property type="entry name" value="Acyl-CoA dehydrogenase/oxidase, N-terminal domain"/>
    <property type="match status" value="1"/>
</dbReference>
<dbReference type="Pfam" id="PF02771">
    <property type="entry name" value="Acyl-CoA_dh_N"/>
    <property type="match status" value="1"/>
</dbReference>
<dbReference type="Pfam" id="PF02770">
    <property type="entry name" value="Acyl-CoA_dh_M"/>
    <property type="match status" value="1"/>
</dbReference>
<keyword evidence="4 6" id="KW-0274">FAD</keyword>
<feature type="domain" description="Acyl-CoA dehydrogenase/oxidase C-terminal" evidence="7">
    <location>
        <begin position="270"/>
        <end position="428"/>
    </location>
</feature>
<comment type="caution">
    <text evidence="10">The sequence shown here is derived from an EMBL/GenBank/DDBJ whole genome shotgun (WGS) entry which is preliminary data.</text>
</comment>
<comment type="cofactor">
    <cofactor evidence="1 6">
        <name>FAD</name>
        <dbReference type="ChEBI" id="CHEBI:57692"/>
    </cofactor>
</comment>
<dbReference type="InterPro" id="IPR036250">
    <property type="entry name" value="AcylCo_DH-like_C"/>
</dbReference>
<evidence type="ECO:0000313" key="10">
    <source>
        <dbReference type="EMBL" id="KAL2288639.1"/>
    </source>
</evidence>
<evidence type="ECO:0000259" key="8">
    <source>
        <dbReference type="Pfam" id="PF02770"/>
    </source>
</evidence>
<evidence type="ECO:0000256" key="4">
    <source>
        <dbReference type="ARBA" id="ARBA00022827"/>
    </source>
</evidence>
<dbReference type="Pfam" id="PF00441">
    <property type="entry name" value="Acyl-CoA_dh_1"/>
    <property type="match status" value="1"/>
</dbReference>
<sequence length="445" mass="49154">MSVLSDDVKSNWLYGSTLPFAEPAWARGCPSPYYRDSHRQLRQAMRSWVEKNLIPNIQDWEKAASIPDWIYKKAADDGLLMPIAAGPAIPLEWRGKYSIIGNVPPEEWDGFHDLILHDEIGRTGGIGLENGLFGGTTLVIPAVHKFGSAKLQQTVVDDVLSGKSRIALAITEPDAGSDVRGLKTEAVLSDDGARLVINGQKKWITGGMYAHYFLTLVKESSGEFTLVVVPRTKGVSTRHMEMSGSTTAGTAFVEFDDVEISLDMVVGERGKGFKYIVSNFNHERLFIAMQSARCARVCLEDSIEYAMSRETFGKKLTDHPVIRFKFANMSRETEALQSWIESLIYQLGHLSTTEGEFLLAGTTAQIKAHSGIVLEHVVREAIQIMGGIGLTRGAGRGERVERIWRDVKAITVPGGSEEVMLDLATRRALNVTAELHKLGRPKTRL</sequence>
<evidence type="ECO:0000259" key="7">
    <source>
        <dbReference type="Pfam" id="PF00441"/>
    </source>
</evidence>
<dbReference type="InterPro" id="IPR013786">
    <property type="entry name" value="AcylCoA_DH/ox_N"/>
</dbReference>
<evidence type="ECO:0000256" key="3">
    <source>
        <dbReference type="ARBA" id="ARBA00022630"/>
    </source>
</evidence>
<dbReference type="EMBL" id="JBAWTH010000015">
    <property type="protein sequence ID" value="KAL2288639.1"/>
    <property type="molecule type" value="Genomic_DNA"/>
</dbReference>